<protein>
    <recommendedName>
        <fullName evidence="4">DUF3953 domain-containing protein</fullName>
    </recommendedName>
</protein>
<evidence type="ECO:0000313" key="3">
    <source>
        <dbReference type="Proteomes" id="UP000036867"/>
    </source>
</evidence>
<feature type="transmembrane region" description="Helical" evidence="1">
    <location>
        <begin position="58"/>
        <end position="77"/>
    </location>
</feature>
<reference evidence="3" key="1">
    <citation type="submission" date="2015-08" db="EMBL/GenBank/DDBJ databases">
        <title>Fjat-10028 dsm 16317.</title>
        <authorList>
            <person name="Liu B."/>
            <person name="Wang J."/>
            <person name="Zhu Y."/>
            <person name="Liu G."/>
            <person name="Chen Q."/>
            <person name="Chen Z."/>
            <person name="Lan J."/>
            <person name="Che J."/>
            <person name="Ge C."/>
            <person name="Shi H."/>
            <person name="Pan Z."/>
            <person name="Liu X."/>
        </authorList>
    </citation>
    <scope>NUCLEOTIDE SEQUENCE [LARGE SCALE GENOMIC DNA]</scope>
    <source>
        <strain evidence="3">DSM 16317</strain>
    </source>
</reference>
<dbReference type="PATRIC" id="fig|263475.3.peg.425"/>
<comment type="caution">
    <text evidence="2">The sequence shown here is derived from an EMBL/GenBank/DDBJ whole genome shotgun (WGS) entry which is preliminary data.</text>
</comment>
<feature type="transmembrane region" description="Helical" evidence="1">
    <location>
        <begin position="6"/>
        <end position="24"/>
    </location>
</feature>
<keyword evidence="1" id="KW-1133">Transmembrane helix</keyword>
<accession>A0A0M0LJ35</accession>
<name>A0A0M0LJ35_9BACL</name>
<evidence type="ECO:0000313" key="2">
    <source>
        <dbReference type="EMBL" id="KOO51054.1"/>
    </source>
</evidence>
<proteinExistence type="predicted"/>
<evidence type="ECO:0008006" key="4">
    <source>
        <dbReference type="Google" id="ProtNLM"/>
    </source>
</evidence>
<sequence>MKRFSISSIVFIFIGLLFFTLNWLKDGYFEPIVLTGVIFIILGTVFCFFAISKREKGSVKYISLTTFFIILFLVTWFEPFQALRMMTWIKNII</sequence>
<feature type="transmembrane region" description="Helical" evidence="1">
    <location>
        <begin position="31"/>
        <end position="52"/>
    </location>
</feature>
<gene>
    <name evidence="2" type="ORF">AMD00_00620</name>
</gene>
<organism evidence="2 3">
    <name type="scientific">Viridibacillus arvi</name>
    <dbReference type="NCBI Taxonomy" id="263475"/>
    <lineage>
        <taxon>Bacteria</taxon>
        <taxon>Bacillati</taxon>
        <taxon>Bacillota</taxon>
        <taxon>Bacilli</taxon>
        <taxon>Bacillales</taxon>
        <taxon>Caryophanaceae</taxon>
        <taxon>Viridibacillus</taxon>
    </lineage>
</organism>
<dbReference type="OrthoDB" id="2935658at2"/>
<dbReference type="RefSeq" id="WP_053415170.1">
    <property type="nucleotide sequence ID" value="NZ_LILB01000001.1"/>
</dbReference>
<keyword evidence="1" id="KW-0812">Transmembrane</keyword>
<dbReference type="AlphaFoldDB" id="A0A0M0LJ35"/>
<dbReference type="Proteomes" id="UP000036867">
    <property type="component" value="Unassembled WGS sequence"/>
</dbReference>
<keyword evidence="1" id="KW-0472">Membrane</keyword>
<dbReference type="EMBL" id="LILB01000001">
    <property type="protein sequence ID" value="KOO51054.1"/>
    <property type="molecule type" value="Genomic_DNA"/>
</dbReference>
<dbReference type="GeneID" id="301134626"/>
<evidence type="ECO:0000256" key="1">
    <source>
        <dbReference type="SAM" id="Phobius"/>
    </source>
</evidence>
<keyword evidence="3" id="KW-1185">Reference proteome</keyword>